<keyword evidence="1" id="KW-0560">Oxidoreductase</keyword>
<dbReference type="PANTHER" id="PTHR13847:SF289">
    <property type="entry name" value="GLYCINE OXIDASE"/>
    <property type="match status" value="1"/>
</dbReference>
<dbReference type="PANTHER" id="PTHR13847">
    <property type="entry name" value="SARCOSINE DEHYDROGENASE-RELATED"/>
    <property type="match status" value="1"/>
</dbReference>
<sequence>MYDVAVIGAGINGCTTAYYLHKAGQNVVVFDQGGIASGGSGAAGAFLSPKFAKGGELKELINSSLDVALDFYTKNFSQHINHHNLLHIAKDEKDAQILKYFKEHTDIEILDNPPFIPDNEYIYTSKSALVDAQSMCEALIEGIELHQEEISSLELQEGVWNLNGRFKAKKVVIATGAYEHNFFTQPYQMLRGIWGHRIDIKTSTKNETSIHQFVSISAANNGVLSIGATHNVHYHPQRSKEPYNFEEGRAELLEKASRTLELQDVEVIKDYVGLRSGSFDYLPIVGEVVDVQQSLNTLGKKEFYQKKPDLSKAVAYENLYMINGSAGYGYVLAPYLAQTLVKNILEGESIPSSLNPARFFFRWAKGERKD</sequence>
<dbReference type="Gene3D" id="3.50.50.60">
    <property type="entry name" value="FAD/NAD(P)-binding domain"/>
    <property type="match status" value="1"/>
</dbReference>
<name>A0A7M1AUR3_9BACT</name>
<dbReference type="GO" id="GO:0016491">
    <property type="term" value="F:oxidoreductase activity"/>
    <property type="evidence" value="ECO:0007669"/>
    <property type="project" value="UniProtKB-KW"/>
</dbReference>
<evidence type="ECO:0000313" key="4">
    <source>
        <dbReference type="Proteomes" id="UP000593910"/>
    </source>
</evidence>
<dbReference type="KEGG" id="smax:FJR03_05185"/>
<organism evidence="3 4">
    <name type="scientific">Sulfurimonas marina</name>
    <dbReference type="NCBI Taxonomy" id="2590551"/>
    <lineage>
        <taxon>Bacteria</taxon>
        <taxon>Pseudomonadati</taxon>
        <taxon>Campylobacterota</taxon>
        <taxon>Epsilonproteobacteria</taxon>
        <taxon>Campylobacterales</taxon>
        <taxon>Sulfurimonadaceae</taxon>
        <taxon>Sulfurimonas</taxon>
    </lineage>
</organism>
<dbReference type="Proteomes" id="UP000593910">
    <property type="component" value="Chromosome"/>
</dbReference>
<evidence type="ECO:0000313" key="3">
    <source>
        <dbReference type="EMBL" id="QOP41167.1"/>
    </source>
</evidence>
<evidence type="ECO:0000256" key="1">
    <source>
        <dbReference type="ARBA" id="ARBA00023002"/>
    </source>
</evidence>
<dbReference type="RefSeq" id="WP_193114586.1">
    <property type="nucleotide sequence ID" value="NZ_CP041165.1"/>
</dbReference>
<protein>
    <submittedName>
        <fullName evidence="3">FAD-binding oxidoreductase</fullName>
    </submittedName>
</protein>
<dbReference type="Gene3D" id="3.30.9.10">
    <property type="entry name" value="D-Amino Acid Oxidase, subunit A, domain 2"/>
    <property type="match status" value="1"/>
</dbReference>
<dbReference type="SUPFAM" id="SSF51971">
    <property type="entry name" value="Nucleotide-binding domain"/>
    <property type="match status" value="1"/>
</dbReference>
<keyword evidence="4" id="KW-1185">Reference proteome</keyword>
<dbReference type="InterPro" id="IPR006076">
    <property type="entry name" value="FAD-dep_OxRdtase"/>
</dbReference>
<accession>A0A7M1AUR3</accession>
<dbReference type="AlphaFoldDB" id="A0A7M1AUR3"/>
<proteinExistence type="predicted"/>
<gene>
    <name evidence="3" type="ORF">FJR03_05185</name>
</gene>
<dbReference type="EMBL" id="CP041165">
    <property type="protein sequence ID" value="QOP41167.1"/>
    <property type="molecule type" value="Genomic_DNA"/>
</dbReference>
<evidence type="ECO:0000259" key="2">
    <source>
        <dbReference type="Pfam" id="PF01266"/>
    </source>
</evidence>
<dbReference type="Pfam" id="PF01266">
    <property type="entry name" value="DAO"/>
    <property type="match status" value="1"/>
</dbReference>
<feature type="domain" description="FAD dependent oxidoreductase" evidence="2">
    <location>
        <begin position="3"/>
        <end position="341"/>
    </location>
</feature>
<dbReference type="GO" id="GO:0005737">
    <property type="term" value="C:cytoplasm"/>
    <property type="evidence" value="ECO:0007669"/>
    <property type="project" value="TreeGrafter"/>
</dbReference>
<reference evidence="3 4" key="1">
    <citation type="submission" date="2019-06" db="EMBL/GenBank/DDBJ databases">
        <title>Sulfurimonas gotlandica sp. nov., a chemoautotrophic and psychrotolerant epsilonproteobacterium isolated from a pelagic redoxcline, and an emended description of the genus Sulfurimonas.</title>
        <authorList>
            <person name="Wang S."/>
            <person name="Jiang L."/>
            <person name="Shao Z."/>
        </authorList>
    </citation>
    <scope>NUCLEOTIDE SEQUENCE [LARGE SCALE GENOMIC DNA]</scope>
    <source>
        <strain evidence="3 4">B2</strain>
    </source>
</reference>
<dbReference type="InterPro" id="IPR036188">
    <property type="entry name" value="FAD/NAD-bd_sf"/>
</dbReference>